<reference evidence="3" key="1">
    <citation type="submission" date="2023-10" db="EMBL/GenBank/DDBJ databases">
        <authorList>
            <person name="Chen Y."/>
            <person name="Shah S."/>
            <person name="Dougan E. K."/>
            <person name="Thang M."/>
            <person name="Chan C."/>
        </authorList>
    </citation>
    <scope>NUCLEOTIDE SEQUENCE [LARGE SCALE GENOMIC DNA]</scope>
</reference>
<feature type="compositionally biased region" description="Basic and acidic residues" evidence="1">
    <location>
        <begin position="80"/>
        <end position="94"/>
    </location>
</feature>
<proteinExistence type="predicted"/>
<name>A0ABN9U182_9DINO</name>
<dbReference type="InterPro" id="IPR036034">
    <property type="entry name" value="PDZ_sf"/>
</dbReference>
<feature type="region of interest" description="Disordered" evidence="1">
    <location>
        <begin position="1"/>
        <end position="25"/>
    </location>
</feature>
<evidence type="ECO:0000259" key="2">
    <source>
        <dbReference type="PROSITE" id="PS50106"/>
    </source>
</evidence>
<evidence type="ECO:0000256" key="1">
    <source>
        <dbReference type="SAM" id="MobiDB-lite"/>
    </source>
</evidence>
<feature type="region of interest" description="Disordered" evidence="1">
    <location>
        <begin position="268"/>
        <end position="287"/>
    </location>
</feature>
<dbReference type="SUPFAM" id="SSF50156">
    <property type="entry name" value="PDZ domain-like"/>
    <property type="match status" value="1"/>
</dbReference>
<feature type="region of interest" description="Disordered" evidence="1">
    <location>
        <begin position="80"/>
        <end position="105"/>
    </location>
</feature>
<feature type="region of interest" description="Disordered" evidence="1">
    <location>
        <begin position="209"/>
        <end position="247"/>
    </location>
</feature>
<gene>
    <name evidence="3" type="ORF">PCOR1329_LOCUS44285</name>
</gene>
<dbReference type="Proteomes" id="UP001189429">
    <property type="component" value="Unassembled WGS sequence"/>
</dbReference>
<feature type="compositionally biased region" description="Acidic residues" evidence="1">
    <location>
        <begin position="225"/>
        <end position="237"/>
    </location>
</feature>
<dbReference type="Gene3D" id="2.30.42.10">
    <property type="match status" value="1"/>
</dbReference>
<comment type="caution">
    <text evidence="3">The sequence shown here is derived from an EMBL/GenBank/DDBJ whole genome shotgun (WGS) entry which is preliminary data.</text>
</comment>
<dbReference type="PROSITE" id="PS50106">
    <property type="entry name" value="PDZ"/>
    <property type="match status" value="1"/>
</dbReference>
<dbReference type="EMBL" id="CAUYUJ010015320">
    <property type="protein sequence ID" value="CAK0852533.1"/>
    <property type="molecule type" value="Genomic_DNA"/>
</dbReference>
<protein>
    <recommendedName>
        <fullName evidence="2">PDZ domain-containing protein</fullName>
    </recommendedName>
</protein>
<sequence length="287" mass="30324">MATSSELGTDWQRSAGDFSCSSCGRKRLPASEFSKKQVEKALESLRTIPDKDIRQGPEIQQVVYLSGICKRCTEEKEATERAEAQAKREQREESIAEAEAAMGPPERVEVSLGERPFGMTPSKAEGAGYLVVKVSDGKPAARAGVRLGWRVVEVAGAACGSASMEDTQAMLKAAELPASVVFEAPPAGAEFCTACHRVLAAPHFSRKMRTRPPERRRCTPCVEASEADAGAEGDGAEAEAAPPQAAGGPLAELRQLCAETAREAELVTGIRAKGGGGRGGRGRGGRR</sequence>
<evidence type="ECO:0000313" key="3">
    <source>
        <dbReference type="EMBL" id="CAK0852533.1"/>
    </source>
</evidence>
<evidence type="ECO:0000313" key="4">
    <source>
        <dbReference type="Proteomes" id="UP001189429"/>
    </source>
</evidence>
<organism evidence="3 4">
    <name type="scientific">Prorocentrum cordatum</name>
    <dbReference type="NCBI Taxonomy" id="2364126"/>
    <lineage>
        <taxon>Eukaryota</taxon>
        <taxon>Sar</taxon>
        <taxon>Alveolata</taxon>
        <taxon>Dinophyceae</taxon>
        <taxon>Prorocentrales</taxon>
        <taxon>Prorocentraceae</taxon>
        <taxon>Prorocentrum</taxon>
    </lineage>
</organism>
<accession>A0ABN9U182</accession>
<dbReference type="InterPro" id="IPR001478">
    <property type="entry name" value="PDZ"/>
</dbReference>
<feature type="compositionally biased region" description="Low complexity" evidence="1">
    <location>
        <begin position="238"/>
        <end position="247"/>
    </location>
</feature>
<feature type="domain" description="PDZ" evidence="2">
    <location>
        <begin position="107"/>
        <end position="174"/>
    </location>
</feature>
<keyword evidence="4" id="KW-1185">Reference proteome</keyword>